<comment type="caution">
    <text evidence="10">The sequence shown here is derived from an EMBL/GenBank/DDBJ whole genome shotgun (WGS) entry which is preliminary data.</text>
</comment>
<dbReference type="GO" id="GO:0007156">
    <property type="term" value="P:homophilic cell adhesion via plasma membrane adhesion molecules"/>
    <property type="evidence" value="ECO:0007669"/>
    <property type="project" value="InterPro"/>
</dbReference>
<keyword evidence="5" id="KW-1133">Transmembrane helix</keyword>
<dbReference type="PROSITE" id="PS50268">
    <property type="entry name" value="CADHERIN_2"/>
    <property type="match status" value="1"/>
</dbReference>
<dbReference type="PANTHER" id="PTHR24026:SF126">
    <property type="entry name" value="PROTOCADHERIN FAT 4"/>
    <property type="match status" value="1"/>
</dbReference>
<evidence type="ECO:0000313" key="11">
    <source>
        <dbReference type="Proteomes" id="UP000823561"/>
    </source>
</evidence>
<keyword evidence="11" id="KW-1185">Reference proteome</keyword>
<feature type="compositionally biased region" description="Gly residues" evidence="8">
    <location>
        <begin position="1"/>
        <end position="10"/>
    </location>
</feature>
<dbReference type="Gene3D" id="2.60.40.60">
    <property type="entry name" value="Cadherins"/>
    <property type="match status" value="1"/>
</dbReference>
<name>A0AAV6G430_9TELE</name>
<evidence type="ECO:0000313" key="10">
    <source>
        <dbReference type="EMBL" id="KAG5269873.1"/>
    </source>
</evidence>
<dbReference type="PANTHER" id="PTHR24026">
    <property type="entry name" value="FAT ATYPICAL CADHERIN-RELATED"/>
    <property type="match status" value="1"/>
</dbReference>
<feature type="region of interest" description="Disordered" evidence="8">
    <location>
        <begin position="1"/>
        <end position="20"/>
    </location>
</feature>
<dbReference type="SUPFAM" id="SSF49313">
    <property type="entry name" value="Cadherin-like"/>
    <property type="match status" value="1"/>
</dbReference>
<dbReference type="AlphaFoldDB" id="A0AAV6G430"/>
<protein>
    <recommendedName>
        <fullName evidence="9">Cadherin domain-containing protein</fullName>
    </recommendedName>
</protein>
<accession>A0AAV6G430</accession>
<comment type="subcellular location">
    <subcellularLocation>
        <location evidence="1">Membrane</location>
    </subcellularLocation>
</comment>
<dbReference type="InterPro" id="IPR015919">
    <property type="entry name" value="Cadherin-like_sf"/>
</dbReference>
<dbReference type="CDD" id="cd11304">
    <property type="entry name" value="Cadherin_repeat"/>
    <property type="match status" value="1"/>
</dbReference>
<dbReference type="GO" id="GO:0005509">
    <property type="term" value="F:calcium ion binding"/>
    <property type="evidence" value="ECO:0007669"/>
    <property type="project" value="UniProtKB-UniRule"/>
</dbReference>
<keyword evidence="6" id="KW-0472">Membrane</keyword>
<proteinExistence type="predicted"/>
<dbReference type="InterPro" id="IPR020894">
    <property type="entry name" value="Cadherin_CS"/>
</dbReference>
<evidence type="ECO:0000256" key="7">
    <source>
        <dbReference type="PROSITE-ProRule" id="PRU00043"/>
    </source>
</evidence>
<sequence length="226" mass="23689">MLCGQGGGESGRWPNEWSASATTDDSKAITHFLMDAENGQLKLSRAFEPDLSNAEYQVVVLARGSAAGSPSLRRYQTVVNRAMPVFDKAFYSVRVNEDVPVLTPILGINASCPEGQAALEAPALPSGGLIPRHHAITIIGNHPPASLCCPATAAVTGARSEVEVEVVVGDVNDNPPTFTSPTHHAVISENAMIGTPVIQVQAVDLDSDKNGAVRYQLLPGGAPGAW</sequence>
<evidence type="ECO:0000256" key="6">
    <source>
        <dbReference type="ARBA" id="ARBA00023136"/>
    </source>
</evidence>
<dbReference type="GO" id="GO:0005886">
    <property type="term" value="C:plasma membrane"/>
    <property type="evidence" value="ECO:0007669"/>
    <property type="project" value="UniProtKB-SubCell"/>
</dbReference>
<evidence type="ECO:0000256" key="2">
    <source>
        <dbReference type="ARBA" id="ARBA00022692"/>
    </source>
</evidence>
<evidence type="ECO:0000256" key="8">
    <source>
        <dbReference type="SAM" id="MobiDB-lite"/>
    </source>
</evidence>
<evidence type="ECO:0000256" key="5">
    <source>
        <dbReference type="ARBA" id="ARBA00022989"/>
    </source>
</evidence>
<evidence type="ECO:0000256" key="4">
    <source>
        <dbReference type="ARBA" id="ARBA00022837"/>
    </source>
</evidence>
<feature type="domain" description="Cadherin" evidence="9">
    <location>
        <begin position="179"/>
        <end position="217"/>
    </location>
</feature>
<dbReference type="Proteomes" id="UP000823561">
    <property type="component" value="Chromosome 15"/>
</dbReference>
<evidence type="ECO:0000256" key="1">
    <source>
        <dbReference type="ARBA" id="ARBA00004370"/>
    </source>
</evidence>
<evidence type="ECO:0000259" key="9">
    <source>
        <dbReference type="PROSITE" id="PS50268"/>
    </source>
</evidence>
<reference evidence="10" key="1">
    <citation type="submission" date="2020-10" db="EMBL/GenBank/DDBJ databases">
        <title>Chromosome-scale genome assembly of the Allis shad, Alosa alosa.</title>
        <authorList>
            <person name="Margot Z."/>
            <person name="Christophe K."/>
            <person name="Cabau C."/>
            <person name="Louis A."/>
            <person name="Berthelot C."/>
            <person name="Parey E."/>
            <person name="Roest Crollius H."/>
            <person name="Montfort J."/>
            <person name="Robinson-Rechavi M."/>
            <person name="Bucao C."/>
            <person name="Bouchez O."/>
            <person name="Gislard M."/>
            <person name="Lluch J."/>
            <person name="Milhes M."/>
            <person name="Lampietro C."/>
            <person name="Lopez Roques C."/>
            <person name="Donnadieu C."/>
            <person name="Braasch I."/>
            <person name="Desvignes T."/>
            <person name="Postlethwait J."/>
            <person name="Bobe J."/>
            <person name="Guiguen Y."/>
        </authorList>
    </citation>
    <scope>NUCLEOTIDE SEQUENCE</scope>
    <source>
        <strain evidence="10">M-15738</strain>
        <tissue evidence="10">Blood</tissue>
    </source>
</reference>
<dbReference type="EMBL" id="JADWDJ010000015">
    <property type="protein sequence ID" value="KAG5269873.1"/>
    <property type="molecule type" value="Genomic_DNA"/>
</dbReference>
<dbReference type="PRINTS" id="PR00205">
    <property type="entry name" value="CADHERIN"/>
</dbReference>
<organism evidence="10 11">
    <name type="scientific">Alosa alosa</name>
    <name type="common">allis shad</name>
    <dbReference type="NCBI Taxonomy" id="278164"/>
    <lineage>
        <taxon>Eukaryota</taxon>
        <taxon>Metazoa</taxon>
        <taxon>Chordata</taxon>
        <taxon>Craniata</taxon>
        <taxon>Vertebrata</taxon>
        <taxon>Euteleostomi</taxon>
        <taxon>Actinopterygii</taxon>
        <taxon>Neopterygii</taxon>
        <taxon>Teleostei</taxon>
        <taxon>Clupei</taxon>
        <taxon>Clupeiformes</taxon>
        <taxon>Clupeoidei</taxon>
        <taxon>Clupeidae</taxon>
        <taxon>Alosa</taxon>
    </lineage>
</organism>
<dbReference type="GO" id="GO:0009653">
    <property type="term" value="P:anatomical structure morphogenesis"/>
    <property type="evidence" value="ECO:0007669"/>
    <property type="project" value="UniProtKB-ARBA"/>
</dbReference>
<dbReference type="PROSITE" id="PS00232">
    <property type="entry name" value="CADHERIN_1"/>
    <property type="match status" value="1"/>
</dbReference>
<keyword evidence="4 7" id="KW-0106">Calcium</keyword>
<evidence type="ECO:0000256" key="3">
    <source>
        <dbReference type="ARBA" id="ARBA00022737"/>
    </source>
</evidence>
<gene>
    <name evidence="10" type="ORF">AALO_G00207150</name>
</gene>
<keyword evidence="3" id="KW-0677">Repeat</keyword>
<dbReference type="InterPro" id="IPR002126">
    <property type="entry name" value="Cadherin-like_dom"/>
</dbReference>
<keyword evidence="2" id="KW-0812">Transmembrane</keyword>